<reference evidence="1 2" key="1">
    <citation type="submission" date="2022-05" db="EMBL/GenBank/DDBJ databases">
        <authorList>
            <consortium name="Genoscope - CEA"/>
            <person name="William W."/>
        </authorList>
    </citation>
    <scope>NUCLEOTIDE SEQUENCE [LARGE SCALE GENOMIC DNA]</scope>
</reference>
<evidence type="ECO:0000313" key="1">
    <source>
        <dbReference type="EMBL" id="CAH3125649.1"/>
    </source>
</evidence>
<gene>
    <name evidence="1" type="ORF">PMEA_00012206</name>
</gene>
<comment type="caution">
    <text evidence="1">The sequence shown here is derived from an EMBL/GenBank/DDBJ whole genome shotgun (WGS) entry which is preliminary data.</text>
</comment>
<protein>
    <submittedName>
        <fullName evidence="1">Uncharacterized protein</fullName>
    </submittedName>
</protein>
<sequence>MLKVHIPCPPQSAKKYKRFDWFKVVRAGAGEARQLLCDVMAPRAGKPLFQAVVDHEQKFKTDFQPTHLNTYISHLKIRAEFLYSVGNARIETTPASPAPA</sequence>
<dbReference type="Proteomes" id="UP001159428">
    <property type="component" value="Unassembled WGS sequence"/>
</dbReference>
<dbReference type="EMBL" id="CALNXJ010000021">
    <property type="protein sequence ID" value="CAH3125649.1"/>
    <property type="molecule type" value="Genomic_DNA"/>
</dbReference>
<proteinExistence type="predicted"/>
<organism evidence="1 2">
    <name type="scientific">Pocillopora meandrina</name>
    <dbReference type="NCBI Taxonomy" id="46732"/>
    <lineage>
        <taxon>Eukaryota</taxon>
        <taxon>Metazoa</taxon>
        <taxon>Cnidaria</taxon>
        <taxon>Anthozoa</taxon>
        <taxon>Hexacorallia</taxon>
        <taxon>Scleractinia</taxon>
        <taxon>Astrocoeniina</taxon>
        <taxon>Pocilloporidae</taxon>
        <taxon>Pocillopora</taxon>
    </lineage>
</organism>
<dbReference type="AlphaFoldDB" id="A0AAU9WUI7"/>
<accession>A0AAU9WUI7</accession>
<evidence type="ECO:0000313" key="2">
    <source>
        <dbReference type="Proteomes" id="UP001159428"/>
    </source>
</evidence>
<keyword evidence="2" id="KW-1185">Reference proteome</keyword>
<name>A0AAU9WUI7_9CNID</name>